<gene>
    <name evidence="1" type="ORF">NQF89_05660</name>
</gene>
<comment type="caution">
    <text evidence="1">The sequence shown here is derived from an EMBL/GenBank/DDBJ whole genome shotgun (WGS) entry which is preliminary data.</text>
</comment>
<sequence length="110" mass="12316">MADNIAELVDLIGKEEALKLARSCPVISGRRVLYVPVRIKNAARYAKVISEGSVKKLHSSLAGCQISLGDPDNWERKQRALKMLTDPTIPIARIAAETKTPRSFLYRHWC</sequence>
<reference evidence="1 2" key="1">
    <citation type="submission" date="2022-07" db="EMBL/GenBank/DDBJ databases">
        <title>Bombella genomes.</title>
        <authorList>
            <person name="Harer L."/>
            <person name="Styblova S."/>
            <person name="Ehrmann M."/>
        </authorList>
    </citation>
    <scope>NUCLEOTIDE SEQUENCE [LARGE SCALE GENOMIC DNA]</scope>
    <source>
        <strain evidence="1 2">TMW 2.2556</strain>
    </source>
</reference>
<accession>A0ABT3WQC1</accession>
<organism evidence="1 2">
    <name type="scientific">Bombella pollinis</name>
    <dbReference type="NCBI Taxonomy" id="2967337"/>
    <lineage>
        <taxon>Bacteria</taxon>
        <taxon>Pseudomonadati</taxon>
        <taxon>Pseudomonadota</taxon>
        <taxon>Alphaproteobacteria</taxon>
        <taxon>Acetobacterales</taxon>
        <taxon>Acetobacteraceae</taxon>
        <taxon>Bombella</taxon>
    </lineage>
</organism>
<proteinExistence type="predicted"/>
<dbReference type="Proteomes" id="UP001165575">
    <property type="component" value="Unassembled WGS sequence"/>
</dbReference>
<keyword evidence="2" id="KW-1185">Reference proteome</keyword>
<dbReference type="RefSeq" id="WP_266137734.1">
    <property type="nucleotide sequence ID" value="NZ_JANIDX010000005.1"/>
</dbReference>
<name>A0ABT3WQC1_9PROT</name>
<evidence type="ECO:0000313" key="2">
    <source>
        <dbReference type="Proteomes" id="UP001165575"/>
    </source>
</evidence>
<protein>
    <submittedName>
        <fullName evidence="1">Uncharacterized protein</fullName>
    </submittedName>
</protein>
<evidence type="ECO:0000313" key="1">
    <source>
        <dbReference type="EMBL" id="MCX5619907.1"/>
    </source>
</evidence>
<dbReference type="EMBL" id="JANIDX010000005">
    <property type="protein sequence ID" value="MCX5619907.1"/>
    <property type="molecule type" value="Genomic_DNA"/>
</dbReference>